<dbReference type="Proteomes" id="UP000466966">
    <property type="component" value="Unassembled WGS sequence"/>
</dbReference>
<gene>
    <name evidence="2" type="ORF">GRI99_01225</name>
</gene>
<sequence length="392" mass="42530">MPNLRFHPALAAAACLALPPVAAAAQTAPAEVPAPAPAPAPTPAPSATAAFDEIWSTARLYRNEESDGLNELRIIGRLHLDNYVVDADQGNDSDLTVRRARLGARARLLHNLDVQVETELNLEGGPLYDRLTDAYVAWKFSDAARLTVGKHSAKFTLDGATSSNELLTIERSNVANNFWFTEEYMSGASLSGRSGAWSYTGGVFSSGRRDSDFGHFDGGAFVLASLGRDFGEDLGMEKALLRIDYVHNEADVNNTSTRSFGDVVALVGVLEQEDWGLSADLVHGNGYLGQSNAWGSTVTPWVDVTDNLQAVARFTWLDSARNNGLRLGRYDNAVTGGRGDRYTEVYGGLNYYIYGNKLKLQTGLAYGHMRDRANDGGAYDGITWTTALRFSF</sequence>
<dbReference type="Pfam" id="PF07396">
    <property type="entry name" value="Porin_O_P"/>
    <property type="match status" value="1"/>
</dbReference>
<keyword evidence="3" id="KW-1185">Reference proteome</keyword>
<feature type="chain" id="PRO_5032721799" description="Porin" evidence="1">
    <location>
        <begin position="25"/>
        <end position="392"/>
    </location>
</feature>
<keyword evidence="1" id="KW-0732">Signal</keyword>
<dbReference type="EMBL" id="WTYV01000001">
    <property type="protein sequence ID" value="MXO70252.1"/>
    <property type="molecule type" value="Genomic_DNA"/>
</dbReference>
<evidence type="ECO:0008006" key="4">
    <source>
        <dbReference type="Google" id="ProtNLM"/>
    </source>
</evidence>
<feature type="signal peptide" evidence="1">
    <location>
        <begin position="1"/>
        <end position="24"/>
    </location>
</feature>
<reference evidence="2 3" key="1">
    <citation type="submission" date="2019-12" db="EMBL/GenBank/DDBJ databases">
        <title>Genomic-based taxomic classification of the family Erythrobacteraceae.</title>
        <authorList>
            <person name="Xu L."/>
        </authorList>
    </citation>
    <scope>NUCLEOTIDE SEQUENCE [LARGE SCALE GENOMIC DNA]</scope>
    <source>
        <strain evidence="2 3">M0322</strain>
    </source>
</reference>
<dbReference type="AlphaFoldDB" id="A0A844YT28"/>
<dbReference type="RefSeq" id="WP_160770191.1">
    <property type="nucleotide sequence ID" value="NZ_WTYV01000001.1"/>
</dbReference>
<evidence type="ECO:0000256" key="1">
    <source>
        <dbReference type="SAM" id="SignalP"/>
    </source>
</evidence>
<dbReference type="InterPro" id="IPR010870">
    <property type="entry name" value="Porin_O/P"/>
</dbReference>
<name>A0A844YT28_9SPHN</name>
<dbReference type="Gene3D" id="2.40.160.10">
    <property type="entry name" value="Porin"/>
    <property type="match status" value="1"/>
</dbReference>
<dbReference type="SUPFAM" id="SSF56935">
    <property type="entry name" value="Porins"/>
    <property type="match status" value="1"/>
</dbReference>
<organism evidence="2 3">
    <name type="scientific">Alteraurantiacibacter buctensis</name>
    <dbReference type="NCBI Taxonomy" id="1503981"/>
    <lineage>
        <taxon>Bacteria</taxon>
        <taxon>Pseudomonadati</taxon>
        <taxon>Pseudomonadota</taxon>
        <taxon>Alphaproteobacteria</taxon>
        <taxon>Sphingomonadales</taxon>
        <taxon>Erythrobacteraceae</taxon>
        <taxon>Alteraurantiacibacter</taxon>
    </lineage>
</organism>
<evidence type="ECO:0000313" key="3">
    <source>
        <dbReference type="Proteomes" id="UP000466966"/>
    </source>
</evidence>
<protein>
    <recommendedName>
        <fullName evidence="4">Porin</fullName>
    </recommendedName>
</protein>
<dbReference type="OrthoDB" id="178488at2"/>
<comment type="caution">
    <text evidence="2">The sequence shown here is derived from an EMBL/GenBank/DDBJ whole genome shotgun (WGS) entry which is preliminary data.</text>
</comment>
<dbReference type="InterPro" id="IPR023614">
    <property type="entry name" value="Porin_dom_sf"/>
</dbReference>
<evidence type="ECO:0000313" key="2">
    <source>
        <dbReference type="EMBL" id="MXO70252.1"/>
    </source>
</evidence>
<proteinExistence type="predicted"/>
<accession>A0A844YT28</accession>